<accession>A0A1H7JI38</accession>
<evidence type="ECO:0000313" key="2">
    <source>
        <dbReference type="EMBL" id="SEK74261.1"/>
    </source>
</evidence>
<dbReference type="RefSeq" id="WP_089906830.1">
    <property type="nucleotide sequence ID" value="NZ_FOBB01000001.1"/>
</dbReference>
<proteinExistence type="predicted"/>
<protein>
    <submittedName>
        <fullName evidence="2">Lipocalin-like</fullName>
    </submittedName>
</protein>
<organism evidence="2 3">
    <name type="scientific">Chitinophaga rupis</name>
    <dbReference type="NCBI Taxonomy" id="573321"/>
    <lineage>
        <taxon>Bacteria</taxon>
        <taxon>Pseudomonadati</taxon>
        <taxon>Bacteroidota</taxon>
        <taxon>Chitinophagia</taxon>
        <taxon>Chitinophagales</taxon>
        <taxon>Chitinophagaceae</taxon>
        <taxon>Chitinophaga</taxon>
    </lineage>
</organism>
<dbReference type="EMBL" id="FOBB01000001">
    <property type="protein sequence ID" value="SEK74261.1"/>
    <property type="molecule type" value="Genomic_DNA"/>
</dbReference>
<reference evidence="2 3" key="1">
    <citation type="submission" date="2016-10" db="EMBL/GenBank/DDBJ databases">
        <authorList>
            <person name="de Groot N.N."/>
        </authorList>
    </citation>
    <scope>NUCLEOTIDE SEQUENCE [LARGE SCALE GENOMIC DNA]</scope>
    <source>
        <strain evidence="2 3">DSM 21039</strain>
    </source>
</reference>
<dbReference type="Pfam" id="PF12702">
    <property type="entry name" value="Lipocalin_3"/>
    <property type="match status" value="1"/>
</dbReference>
<keyword evidence="3" id="KW-1185">Reference proteome</keyword>
<evidence type="ECO:0000313" key="3">
    <source>
        <dbReference type="Proteomes" id="UP000198984"/>
    </source>
</evidence>
<sequence>MIKQRLSLLVLLAGVMACRQQAPASKAELEEDSSLLEVRDSIAAAPDTALLTADTISYSPDQLIGKWLQPVPGLDKQKQGFDLRKDSVARSLNMYTLVYEKWGLVKDTLLLWNHTEGVEKQDSAATIDTVLIKELTDSTLVLFPVKAAEGYLEKYEKEAGGKVKSKKAKGKK</sequence>
<gene>
    <name evidence="2" type="ORF">SAMN04488505_101802</name>
</gene>
<dbReference type="Gene3D" id="2.40.128.280">
    <property type="match status" value="1"/>
</dbReference>
<dbReference type="InterPro" id="IPR024311">
    <property type="entry name" value="Lipocalin-like"/>
</dbReference>
<feature type="domain" description="Lipocalin-like" evidence="1">
    <location>
        <begin position="61"/>
        <end position="157"/>
    </location>
</feature>
<name>A0A1H7JI38_9BACT</name>
<dbReference type="AlphaFoldDB" id="A0A1H7JI38"/>
<evidence type="ECO:0000259" key="1">
    <source>
        <dbReference type="Pfam" id="PF12702"/>
    </source>
</evidence>
<dbReference type="PROSITE" id="PS51257">
    <property type="entry name" value="PROKAR_LIPOPROTEIN"/>
    <property type="match status" value="1"/>
</dbReference>
<dbReference type="OrthoDB" id="199694at2"/>
<dbReference type="Proteomes" id="UP000198984">
    <property type="component" value="Unassembled WGS sequence"/>
</dbReference>